<sequence length="510" mass="56914">MDARFGEYDATYKEAVHPATNAEKDQWNARFFGFHGRGDRKDPDRAPLTSGSPDDHDAWALAGAICATVIAQLRLSQLRLSKQHNLVSDDNSIAESFAHHAQRSHNLSNQHHQSTYYKEDTTEPLLTAFFLHIYFANTERIRLATVYLHEAIAQLHLQSLHRPENLISLAEGQRELLLRIFWLVFVTERTFCVQNCFPPCLKPIQTFPLSGFHIQGVGEVDASFQLLAQLFTLLDDNIVMAADRGGVTPDSSKADNLYSALSAMAKQDFSALAPNLPETQRVNVLMTGNWIHILWWQFALSHYQMSSRMDDAMLSMLKPAKVAHETMRLLGSVSQQAIRTHGYGLKALLLIGGPESLFHKKLMLVMAESQLPVPNVKTLTPMVWQICLAINSCRGPVCSPYPGARPRTVGPRAWIVMTTVPIDRFTADPISKTDAIVLGLKYGLTVANTLVMRSERVDSVPTLAEQIFLKVGRALVSTDYTMTVPSGRKAKPSLPRSISLQPFTSSQRLK</sequence>
<evidence type="ECO:0000256" key="2">
    <source>
        <dbReference type="ARBA" id="ARBA00022723"/>
    </source>
</evidence>
<dbReference type="InterPro" id="IPR050797">
    <property type="entry name" value="Carb_Metab_Trans_Reg"/>
</dbReference>
<dbReference type="AlphaFoldDB" id="A0A135TTU4"/>
<comment type="caution">
    <text evidence="9">The sequence shown here is derived from an EMBL/GenBank/DDBJ whole genome shotgun (WGS) entry which is preliminary data.</text>
</comment>
<evidence type="ECO:0000313" key="9">
    <source>
        <dbReference type="EMBL" id="KXH51549.1"/>
    </source>
</evidence>
<evidence type="ECO:0000313" key="10">
    <source>
        <dbReference type="Proteomes" id="UP000070054"/>
    </source>
</evidence>
<dbReference type="Proteomes" id="UP000070054">
    <property type="component" value="Unassembled WGS sequence"/>
</dbReference>
<name>A0A135TTU4_9PEZI</name>
<dbReference type="EMBL" id="JEMN01001022">
    <property type="protein sequence ID" value="KXH51549.1"/>
    <property type="molecule type" value="Genomic_DNA"/>
</dbReference>
<evidence type="ECO:0000256" key="7">
    <source>
        <dbReference type="ARBA" id="ARBA00023242"/>
    </source>
</evidence>
<keyword evidence="7" id="KW-0539">Nucleus</keyword>
<feature type="region of interest" description="Disordered" evidence="8">
    <location>
        <begin position="486"/>
        <end position="510"/>
    </location>
</feature>
<dbReference type="CDD" id="cd12148">
    <property type="entry name" value="fungal_TF_MHR"/>
    <property type="match status" value="1"/>
</dbReference>
<evidence type="ECO:0000256" key="1">
    <source>
        <dbReference type="ARBA" id="ARBA00004123"/>
    </source>
</evidence>
<keyword evidence="6" id="KW-0804">Transcription</keyword>
<feature type="compositionally biased region" description="Polar residues" evidence="8">
    <location>
        <begin position="496"/>
        <end position="510"/>
    </location>
</feature>
<dbReference type="OrthoDB" id="2534600at2759"/>
<evidence type="ECO:0000256" key="6">
    <source>
        <dbReference type="ARBA" id="ARBA00023163"/>
    </source>
</evidence>
<proteinExistence type="predicted"/>
<evidence type="ECO:0000256" key="5">
    <source>
        <dbReference type="ARBA" id="ARBA00023125"/>
    </source>
</evidence>
<keyword evidence="4" id="KW-0805">Transcription regulation</keyword>
<keyword evidence="10" id="KW-1185">Reference proteome</keyword>
<dbReference type="PANTHER" id="PTHR31668:SF18">
    <property type="entry name" value="MALTOSE FERMENTATION REGULATORY PROTEIN MAL13-RELATED"/>
    <property type="match status" value="1"/>
</dbReference>
<evidence type="ECO:0000256" key="3">
    <source>
        <dbReference type="ARBA" id="ARBA00022833"/>
    </source>
</evidence>
<dbReference type="GO" id="GO:0046872">
    <property type="term" value="F:metal ion binding"/>
    <property type="evidence" value="ECO:0007669"/>
    <property type="project" value="UniProtKB-KW"/>
</dbReference>
<organism evidence="9 10">
    <name type="scientific">Colletotrichum nymphaeae SA-01</name>
    <dbReference type="NCBI Taxonomy" id="1460502"/>
    <lineage>
        <taxon>Eukaryota</taxon>
        <taxon>Fungi</taxon>
        <taxon>Dikarya</taxon>
        <taxon>Ascomycota</taxon>
        <taxon>Pezizomycotina</taxon>
        <taxon>Sordariomycetes</taxon>
        <taxon>Hypocreomycetidae</taxon>
        <taxon>Glomerellales</taxon>
        <taxon>Glomerellaceae</taxon>
        <taxon>Colletotrichum</taxon>
        <taxon>Colletotrichum acutatum species complex</taxon>
    </lineage>
</organism>
<dbReference type="PANTHER" id="PTHR31668">
    <property type="entry name" value="GLUCOSE TRANSPORT TRANSCRIPTION REGULATOR RGT1-RELATED-RELATED"/>
    <property type="match status" value="1"/>
</dbReference>
<evidence type="ECO:0000256" key="4">
    <source>
        <dbReference type="ARBA" id="ARBA00023015"/>
    </source>
</evidence>
<reference evidence="9 10" key="1">
    <citation type="submission" date="2014-02" db="EMBL/GenBank/DDBJ databases">
        <title>The genome sequence of Colletotrichum nymphaeae SA-01.</title>
        <authorList>
            <person name="Baroncelli R."/>
            <person name="Thon M.R."/>
        </authorList>
    </citation>
    <scope>NUCLEOTIDE SEQUENCE [LARGE SCALE GENOMIC DNA]</scope>
    <source>
        <strain evidence="9 10">SA-01</strain>
    </source>
</reference>
<gene>
    <name evidence="9" type="ORF">CNYM01_09710</name>
</gene>
<comment type="subcellular location">
    <subcellularLocation>
        <location evidence="1">Nucleus</location>
    </subcellularLocation>
</comment>
<accession>A0A135TTU4</accession>
<keyword evidence="3" id="KW-0862">Zinc</keyword>
<dbReference type="GO" id="GO:0005634">
    <property type="term" value="C:nucleus"/>
    <property type="evidence" value="ECO:0007669"/>
    <property type="project" value="UniProtKB-SubCell"/>
</dbReference>
<protein>
    <submittedName>
        <fullName evidence="9">AflYd/sugR/sugar regulator</fullName>
    </submittedName>
</protein>
<keyword evidence="2" id="KW-0479">Metal-binding</keyword>
<dbReference type="GO" id="GO:0003677">
    <property type="term" value="F:DNA binding"/>
    <property type="evidence" value="ECO:0007669"/>
    <property type="project" value="UniProtKB-KW"/>
</dbReference>
<keyword evidence="5" id="KW-0238">DNA-binding</keyword>
<evidence type="ECO:0000256" key="8">
    <source>
        <dbReference type="SAM" id="MobiDB-lite"/>
    </source>
</evidence>